<dbReference type="SUPFAM" id="SSF54695">
    <property type="entry name" value="POZ domain"/>
    <property type="match status" value="1"/>
</dbReference>
<dbReference type="OrthoDB" id="2757422at2759"/>
<evidence type="ECO:0000313" key="3">
    <source>
        <dbReference type="Proteomes" id="UP000623467"/>
    </source>
</evidence>
<dbReference type="InterPro" id="IPR011333">
    <property type="entry name" value="SKP1/BTB/POZ_sf"/>
</dbReference>
<dbReference type="Pfam" id="PF00651">
    <property type="entry name" value="BTB"/>
    <property type="match status" value="1"/>
</dbReference>
<keyword evidence="3" id="KW-1185">Reference proteome</keyword>
<feature type="domain" description="BTB" evidence="1">
    <location>
        <begin position="25"/>
        <end position="123"/>
    </location>
</feature>
<dbReference type="EMBL" id="JACAZH010000034">
    <property type="protein sequence ID" value="KAF7337342.1"/>
    <property type="molecule type" value="Genomic_DNA"/>
</dbReference>
<dbReference type="AlphaFoldDB" id="A0A8H6XB19"/>
<gene>
    <name evidence="2" type="ORF">MSAN_02259800</name>
</gene>
<name>A0A8H6XB19_9AGAR</name>
<dbReference type="InterPro" id="IPR000210">
    <property type="entry name" value="BTB/POZ_dom"/>
</dbReference>
<dbReference type="Gene3D" id="3.30.710.10">
    <property type="entry name" value="Potassium Channel Kv1.1, Chain A"/>
    <property type="match status" value="1"/>
</dbReference>
<accession>A0A8H6XB19</accession>
<comment type="caution">
    <text evidence="2">The sequence shown here is derived from an EMBL/GenBank/DDBJ whole genome shotgun (WGS) entry which is preliminary data.</text>
</comment>
<evidence type="ECO:0000259" key="1">
    <source>
        <dbReference type="Pfam" id="PF00651"/>
    </source>
</evidence>
<sequence length="328" mass="37463">MDATNAEIPQDLVQEEALWFPDGTLVLRAETHLFRVFPGILAAKSPVFQDMLSFPQPQNGESYDGCPLVHLPDSAADMTHFLKAIFHYEYFEPWPTKLAFEIVAGVLRMSQKYQVDHLRKRALVHLSRRYPISLNEFGCTYEWEDPIAVANLARHVAADWILPVVLSSCAWLDPAKLLDGSLTPADALLCFRARDQLQTYWSSKVLHFLCTPSRILGCKTPEFCAHLRLEFRSQAEDWCEEHVRVLNLWDEETWDGMEEPCDVCLTSMKSANAAGRQECWNNLPNLFGLPNWQTLLNMRKAALGFLRTSPVSRITAQNIIQRNLAMKL</sequence>
<protein>
    <submittedName>
        <fullName evidence="2">BTB domain-containing protein</fullName>
    </submittedName>
</protein>
<dbReference type="Proteomes" id="UP000623467">
    <property type="component" value="Unassembled WGS sequence"/>
</dbReference>
<evidence type="ECO:0000313" key="2">
    <source>
        <dbReference type="EMBL" id="KAF7337342.1"/>
    </source>
</evidence>
<organism evidence="2 3">
    <name type="scientific">Mycena sanguinolenta</name>
    <dbReference type="NCBI Taxonomy" id="230812"/>
    <lineage>
        <taxon>Eukaryota</taxon>
        <taxon>Fungi</taxon>
        <taxon>Dikarya</taxon>
        <taxon>Basidiomycota</taxon>
        <taxon>Agaricomycotina</taxon>
        <taxon>Agaricomycetes</taxon>
        <taxon>Agaricomycetidae</taxon>
        <taxon>Agaricales</taxon>
        <taxon>Marasmiineae</taxon>
        <taxon>Mycenaceae</taxon>
        <taxon>Mycena</taxon>
    </lineage>
</organism>
<reference evidence="2" key="1">
    <citation type="submission" date="2020-05" db="EMBL/GenBank/DDBJ databases">
        <title>Mycena genomes resolve the evolution of fungal bioluminescence.</title>
        <authorList>
            <person name="Tsai I.J."/>
        </authorList>
    </citation>
    <scope>NUCLEOTIDE SEQUENCE</scope>
    <source>
        <strain evidence="2">160909Yilan</strain>
    </source>
</reference>
<proteinExistence type="predicted"/>